<dbReference type="EMBL" id="CP003546">
    <property type="protein sequence ID" value="AFP85162.1"/>
    <property type="molecule type" value="Genomic_DNA"/>
</dbReference>
<reference evidence="1 2" key="1">
    <citation type="journal article" date="2012" name="Mol. Biol. Evol.">
        <title>Genome reduction and co-evolution between the primary and secondary bacterial symbionts of psyllids.</title>
        <authorList>
            <person name="Sloan D.B."/>
            <person name="Moran N.A."/>
        </authorList>
    </citation>
    <scope>NUCLEOTIDE SEQUENCE [LARGE SCALE GENOMIC DNA]</scope>
    <source>
        <strain evidence="1">Ceuc_S</strain>
    </source>
</reference>
<keyword evidence="2" id="KW-1185">Reference proteome</keyword>
<accession>J3TFT4</accession>
<dbReference type="AlphaFoldDB" id="J3TFT4"/>
<evidence type="ECO:0000313" key="2">
    <source>
        <dbReference type="Proteomes" id="UP000003936"/>
    </source>
</evidence>
<gene>
    <name evidence="1" type="ORF">A359_07930</name>
</gene>
<dbReference type="KEGG" id="sect:A359_07930"/>
<sequence>MMGMRIKNRDDNNLHNVSIVFQLPSGILDSSPGHVRLSDPNTS</sequence>
<proteinExistence type="predicted"/>
<protein>
    <submittedName>
        <fullName evidence="1">Uncharacterized protein</fullName>
    </submittedName>
</protein>
<dbReference type="Proteomes" id="UP000003936">
    <property type="component" value="Chromosome"/>
</dbReference>
<organism evidence="1 2">
    <name type="scientific">secondary endosymbiont of Ctenarytaina eucalypti</name>
    <dbReference type="NCBI Taxonomy" id="1199245"/>
    <lineage>
        <taxon>Bacteria</taxon>
        <taxon>Pseudomonadati</taxon>
        <taxon>Pseudomonadota</taxon>
        <taxon>Gammaproteobacteria</taxon>
        <taxon>Enterobacterales</taxon>
        <taxon>Enterobacteriaceae</taxon>
        <taxon>aphid secondary symbionts</taxon>
    </lineage>
</organism>
<dbReference type="HOGENOM" id="CLU_3239453_0_0_6"/>
<name>J3TFT4_9ENTR</name>
<evidence type="ECO:0000313" key="1">
    <source>
        <dbReference type="EMBL" id="AFP85162.1"/>
    </source>
</evidence>